<dbReference type="EMBL" id="CP046234">
    <property type="protein sequence ID" value="WFD46790.1"/>
    <property type="molecule type" value="Genomic_DNA"/>
</dbReference>
<evidence type="ECO:0000313" key="3">
    <source>
        <dbReference type="EMBL" id="WFD46790.1"/>
    </source>
</evidence>
<dbReference type="PROSITE" id="PS50086">
    <property type="entry name" value="TBC_RABGAP"/>
    <property type="match status" value="1"/>
</dbReference>
<dbReference type="Gene3D" id="1.10.472.80">
    <property type="entry name" value="Ypt/Rab-GAP domain of gyp1p, domain 3"/>
    <property type="match status" value="1"/>
</dbReference>
<evidence type="ECO:0000313" key="4">
    <source>
        <dbReference type="Proteomes" id="UP000818624"/>
    </source>
</evidence>
<dbReference type="PANTHER" id="PTHR22957">
    <property type="entry name" value="TBC1 DOMAIN FAMILY MEMBER GTPASE-ACTIVATING PROTEIN"/>
    <property type="match status" value="1"/>
</dbReference>
<feature type="domain" description="Rab-GAP TBC" evidence="2">
    <location>
        <begin position="322"/>
        <end position="564"/>
    </location>
</feature>
<dbReference type="SUPFAM" id="SSF47923">
    <property type="entry name" value="Ypt/Rab-GAP domain of gyp1p"/>
    <property type="match status" value="2"/>
</dbReference>
<keyword evidence="1" id="KW-0343">GTPase activation</keyword>
<evidence type="ECO:0000259" key="2">
    <source>
        <dbReference type="PROSITE" id="PS50086"/>
    </source>
</evidence>
<evidence type="ECO:0000256" key="1">
    <source>
        <dbReference type="ARBA" id="ARBA00022468"/>
    </source>
</evidence>
<protein>
    <submittedName>
        <fullName evidence="3">GTPase activating protein</fullName>
    </submittedName>
</protein>
<dbReference type="SMART" id="SM00164">
    <property type="entry name" value="TBC"/>
    <property type="match status" value="1"/>
</dbReference>
<proteinExistence type="predicted"/>
<dbReference type="InterPro" id="IPR035969">
    <property type="entry name" value="Rab-GAP_TBC_sf"/>
</dbReference>
<organism evidence="3 4">
    <name type="scientific">Malassezia furfur</name>
    <name type="common">Pityriasis versicolor infection agent</name>
    <name type="synonym">Pityrosporum furfur</name>
    <dbReference type="NCBI Taxonomy" id="55194"/>
    <lineage>
        <taxon>Eukaryota</taxon>
        <taxon>Fungi</taxon>
        <taxon>Dikarya</taxon>
        <taxon>Basidiomycota</taxon>
        <taxon>Ustilaginomycotina</taxon>
        <taxon>Malasseziomycetes</taxon>
        <taxon>Malasseziales</taxon>
        <taxon>Malasseziaceae</taxon>
        <taxon>Malassezia</taxon>
    </lineage>
</organism>
<dbReference type="InterPro" id="IPR000195">
    <property type="entry name" value="Rab-GAP-TBC_dom"/>
</dbReference>
<sequence length="657" mass="74236">MGEAPRPTHRVWVEPEVCAHPTAYAKDNIEGHLELVSTAHPATAASTALRFHVDAPHDTRTPSFHAALTRLRSLRLGTPSPLRTYGSVTLRKSDESSPVTLFFHHDTHTETTRTWGGQRLLDALRLYVEIVASRQDPGLYLVDPDRELRAVHTAPVFSDDALDKRPTQTTPENFSQWAHLTRISVLAQFSNVTRGARQSRDAIWKNPLVRRALPQKPSATQSNAQAGPYMVSAQAAPPEREEFDAARVYLAKWAQSVASEGERNQIAEDVDVESLLGTTPIPSGNDAGSLRSAPAITSDAWTFLLDDGSDATTLAQHIFHRGVAPEARKEVWPYLLGVLQPTSDHASRTAQWDARCRTYDELANEWKQRGVQLPEDVEASKHRIWIDCLRTDTKHPLFADEQGADEAFHAMQASGWDRQPHQGSDVERVNHHMYALSDVLLTFCLYAERDEQLAKLHGYVQGMSDLCAVCYVACEGDLARTFWCLVGVLRQMGANFVHDQTGMRNELLILQRLLAELCPKLYAYLHAVDGLNLFFCFRWILVCFKREFTLPDVLRLWDAIFAASWSTPDDKLDSPQWPLCHHFELFVALAILDSHADVIVRHLRTFDEVLQYVHSLAYQMDVHAILRRAEALVFRLRGRTEHPHTQLETSLKELVLR</sequence>
<keyword evidence="4" id="KW-1185">Reference proteome</keyword>
<dbReference type="Pfam" id="PF00566">
    <property type="entry name" value="RabGAP-TBC"/>
    <property type="match status" value="1"/>
</dbReference>
<dbReference type="PANTHER" id="PTHR22957:SF502">
    <property type="entry name" value="SMALL G PROTEIN SIGNALING MODULATOR 2-RELATED"/>
    <property type="match status" value="1"/>
</dbReference>
<reference evidence="3 4" key="1">
    <citation type="journal article" date="2020" name="Elife">
        <title>Loss of centromere function drives karyotype evolution in closely related Malassezia species.</title>
        <authorList>
            <person name="Sankaranarayanan S.R."/>
            <person name="Ianiri G."/>
            <person name="Coelho M.A."/>
            <person name="Reza M.H."/>
            <person name="Thimmappa B.C."/>
            <person name="Ganguly P."/>
            <person name="Vadnala R.N."/>
            <person name="Sun S."/>
            <person name="Siddharthan R."/>
            <person name="Tellgren-Roth C."/>
            <person name="Dawson T.L."/>
            <person name="Heitman J."/>
            <person name="Sanyal K."/>
        </authorList>
    </citation>
    <scope>NUCLEOTIDE SEQUENCE [LARGE SCALE GENOMIC DNA]</scope>
    <source>
        <strain evidence="3">CBS14141</strain>
    </source>
</reference>
<accession>A0ABY8EQT5</accession>
<dbReference type="Proteomes" id="UP000818624">
    <property type="component" value="Chromosome 1"/>
</dbReference>
<dbReference type="Gene3D" id="1.10.8.270">
    <property type="entry name" value="putative rabgap domain of human tbc1 domain family member 14 like domains"/>
    <property type="match status" value="1"/>
</dbReference>
<gene>
    <name evidence="3" type="primary">GYP7</name>
    <name evidence="3" type="ORF">GLX27_001432</name>
</gene>
<name>A0ABY8EQT5_MALFU</name>